<reference evidence="2" key="1">
    <citation type="journal article" date="2019" name="Int. J. Syst. Evol. Microbiol.">
        <title>The Global Catalogue of Microorganisms (GCM) 10K type strain sequencing project: providing services to taxonomists for standard genome sequencing and annotation.</title>
        <authorList>
            <consortium name="The Broad Institute Genomics Platform"/>
            <consortium name="The Broad Institute Genome Sequencing Center for Infectious Disease"/>
            <person name="Wu L."/>
            <person name="Ma J."/>
        </authorList>
    </citation>
    <scope>NUCLEOTIDE SEQUENCE [LARGE SCALE GENOMIC DNA]</scope>
    <source>
        <strain evidence="2">CCUG 53270</strain>
    </source>
</reference>
<proteinExistence type="predicted"/>
<dbReference type="RefSeq" id="WP_192700669.1">
    <property type="nucleotide sequence ID" value="NZ_BAABJG010000052.1"/>
</dbReference>
<evidence type="ECO:0000313" key="2">
    <source>
        <dbReference type="Proteomes" id="UP001597180"/>
    </source>
</evidence>
<protein>
    <submittedName>
        <fullName evidence="1">Uncharacterized protein</fullName>
    </submittedName>
</protein>
<accession>A0ABW3UZC2</accession>
<gene>
    <name evidence="1" type="ORF">ACFQ4B_34970</name>
</gene>
<organism evidence="1 2">
    <name type="scientific">Paenibacillus vulneris</name>
    <dbReference type="NCBI Taxonomy" id="1133364"/>
    <lineage>
        <taxon>Bacteria</taxon>
        <taxon>Bacillati</taxon>
        <taxon>Bacillota</taxon>
        <taxon>Bacilli</taxon>
        <taxon>Bacillales</taxon>
        <taxon>Paenibacillaceae</taxon>
        <taxon>Paenibacillus</taxon>
    </lineage>
</organism>
<name>A0ABW3UZC2_9BACL</name>
<evidence type="ECO:0000313" key="1">
    <source>
        <dbReference type="EMBL" id="MFD1225296.1"/>
    </source>
</evidence>
<comment type="caution">
    <text evidence="1">The sequence shown here is derived from an EMBL/GenBank/DDBJ whole genome shotgun (WGS) entry which is preliminary data.</text>
</comment>
<sequence length="49" mass="5380">MTNRRAIRLVLAAVIMFGGTVALYEWDQAVSAHQAQIMNVAQHKTIPAS</sequence>
<keyword evidence="2" id="KW-1185">Reference proteome</keyword>
<dbReference type="EMBL" id="JBHTLU010000058">
    <property type="protein sequence ID" value="MFD1225296.1"/>
    <property type="molecule type" value="Genomic_DNA"/>
</dbReference>
<dbReference type="Proteomes" id="UP001597180">
    <property type="component" value="Unassembled WGS sequence"/>
</dbReference>